<dbReference type="EMBL" id="JAMZEK010000002">
    <property type="protein sequence ID" value="MCP1373879.1"/>
    <property type="molecule type" value="Genomic_DNA"/>
</dbReference>
<keyword evidence="4 7" id="KW-1133">Transmembrane helix</keyword>
<gene>
    <name evidence="10" type="ORF">NC595_07370</name>
</gene>
<evidence type="ECO:0000256" key="2">
    <source>
        <dbReference type="ARBA" id="ARBA00022475"/>
    </source>
</evidence>
<dbReference type="InterPro" id="IPR050250">
    <property type="entry name" value="Macrolide_Exporter_MacB"/>
</dbReference>
<keyword evidence="2" id="KW-1003">Cell membrane</keyword>
<accession>A0ABT1F926</accession>
<dbReference type="InterPro" id="IPR003838">
    <property type="entry name" value="ABC3_permease_C"/>
</dbReference>
<dbReference type="InterPro" id="IPR025857">
    <property type="entry name" value="MacB_PCD"/>
</dbReference>
<dbReference type="Pfam" id="PF12704">
    <property type="entry name" value="MacB_PCD"/>
    <property type="match status" value="2"/>
</dbReference>
<comment type="similarity">
    <text evidence="6">Belongs to the ABC-4 integral membrane protein family.</text>
</comment>
<dbReference type="NCBIfam" id="TIGR03434">
    <property type="entry name" value="ADOP"/>
    <property type="match status" value="1"/>
</dbReference>
<evidence type="ECO:0000313" key="11">
    <source>
        <dbReference type="Proteomes" id="UP001204615"/>
    </source>
</evidence>
<protein>
    <submittedName>
        <fullName evidence="10">ADOP family duplicated permease</fullName>
    </submittedName>
</protein>
<dbReference type="Proteomes" id="UP001204615">
    <property type="component" value="Unassembled WGS sequence"/>
</dbReference>
<dbReference type="Pfam" id="PF02687">
    <property type="entry name" value="FtsX"/>
    <property type="match status" value="2"/>
</dbReference>
<keyword evidence="5 7" id="KW-0472">Membrane</keyword>
<evidence type="ECO:0000256" key="1">
    <source>
        <dbReference type="ARBA" id="ARBA00004651"/>
    </source>
</evidence>
<dbReference type="PANTHER" id="PTHR30572">
    <property type="entry name" value="MEMBRANE COMPONENT OF TRANSPORTER-RELATED"/>
    <property type="match status" value="1"/>
</dbReference>
<feature type="transmembrane region" description="Helical" evidence="7">
    <location>
        <begin position="666"/>
        <end position="699"/>
    </location>
</feature>
<feature type="transmembrane region" description="Helical" evidence="7">
    <location>
        <begin position="301"/>
        <end position="327"/>
    </location>
</feature>
<evidence type="ECO:0000313" key="10">
    <source>
        <dbReference type="EMBL" id="MCP1373879.1"/>
    </source>
</evidence>
<evidence type="ECO:0000256" key="3">
    <source>
        <dbReference type="ARBA" id="ARBA00022692"/>
    </source>
</evidence>
<sequence>MRRLLKRPGYALLSMTVLGVGLGVTLFLFSLVNTLIIEPLPMPQPDRLLAVGEPSFHDNGIETIDSADYLALREGMRSIDAMGAYLGTGVSVDQGHGATYHVGSRMTASMMSLLGIKSLLGRVLQPSDEVPGAPKVVMLGETLWRNGFRADPHIVGRAIRVDGTWATVVGVVPARMTRLPVTDNQVWMPMTLRPGEHRDVWGVARLAPGIQLGQARAELDAWNARLQAAMPAGTHMRGVTIKPWKYGFVPEDMRHWVWLMFGAAVLVLLLACVNVANLQLVQALQRRHELALRSALGGGRVRLMTGALVESLLLSLAALAVALPVVYGGNRWFMAIVFAHSPDGMPVYNFSIDARVLAAAVLAALFSTVLAGVIPAWRASRPDLQDVLRDGAKGSGGGFARMAKIMVMAEIALTVVLLVGAGTFVRAVDIVLSQPTAGTSHATQVLTADVLLPPAAYAGDAQRIRFFDAVIGHLHQQAGVVDATASDTVPGAVLGSHESFSLPGQPEPTDGWPRAQMGIVDPHFLATYGVRLREGRFFDARDRMDSAPVAVVDAKMAAAMWPHGDALGRTLVLWPGRTQARRLTVIGVIESLQLDRLLERSLPGLLLPLDQSVGQGPLHDVGVALRMHADARRFEPQLVDAVRAVDPQAAVYDVRSQAAAVAEGRVYLTVLTSVFGALGLVALLLAGAGLYGVLAFSVAQRTREIGIRRAIGAGHGAILRDAGRQLLWQLGIGLGIGLLLSVPWSNVLADPGLHTRARDPAVFVTVFLLVAGVSMLAALVPLLRALRVDPAVALRYE</sequence>
<dbReference type="InterPro" id="IPR017800">
    <property type="entry name" value="ADOP"/>
</dbReference>
<reference evidence="10 11" key="1">
    <citation type="submission" date="2022-06" db="EMBL/GenBank/DDBJ databases">
        <title>Dyella sp. Sa strain:Sa Genome sequencing.</title>
        <authorList>
            <person name="Park S."/>
        </authorList>
    </citation>
    <scope>NUCLEOTIDE SEQUENCE [LARGE SCALE GENOMIC DNA]</scope>
    <source>
        <strain evidence="10 11">Sa</strain>
    </source>
</reference>
<feature type="transmembrane region" description="Helical" evidence="7">
    <location>
        <begin position="356"/>
        <end position="377"/>
    </location>
</feature>
<organism evidence="10 11">
    <name type="scientific">Dyella lutea</name>
    <dbReference type="NCBI Taxonomy" id="2950441"/>
    <lineage>
        <taxon>Bacteria</taxon>
        <taxon>Pseudomonadati</taxon>
        <taxon>Pseudomonadota</taxon>
        <taxon>Gammaproteobacteria</taxon>
        <taxon>Lysobacterales</taxon>
        <taxon>Rhodanobacteraceae</taxon>
        <taxon>Dyella</taxon>
    </lineage>
</organism>
<feature type="transmembrane region" description="Helical" evidence="7">
    <location>
        <begin position="256"/>
        <end position="280"/>
    </location>
</feature>
<feature type="transmembrane region" description="Helical" evidence="7">
    <location>
        <begin position="761"/>
        <end position="783"/>
    </location>
</feature>
<evidence type="ECO:0000256" key="4">
    <source>
        <dbReference type="ARBA" id="ARBA00022989"/>
    </source>
</evidence>
<keyword evidence="11" id="KW-1185">Reference proteome</keyword>
<evidence type="ECO:0000256" key="6">
    <source>
        <dbReference type="ARBA" id="ARBA00038076"/>
    </source>
</evidence>
<feature type="domain" description="MacB-like periplasmic core" evidence="9">
    <location>
        <begin position="511"/>
        <end position="593"/>
    </location>
</feature>
<evidence type="ECO:0000256" key="7">
    <source>
        <dbReference type="SAM" id="Phobius"/>
    </source>
</evidence>
<evidence type="ECO:0000259" key="9">
    <source>
        <dbReference type="Pfam" id="PF12704"/>
    </source>
</evidence>
<keyword evidence="3 7" id="KW-0812">Transmembrane</keyword>
<name>A0ABT1F926_9GAMM</name>
<feature type="domain" description="ABC3 transporter permease C-terminal" evidence="8">
    <location>
        <begin position="678"/>
        <end position="790"/>
    </location>
</feature>
<feature type="transmembrane region" description="Helical" evidence="7">
    <location>
        <begin position="726"/>
        <end position="749"/>
    </location>
</feature>
<comment type="caution">
    <text evidence="10">The sequence shown here is derived from an EMBL/GenBank/DDBJ whole genome shotgun (WGS) entry which is preliminary data.</text>
</comment>
<dbReference type="PANTHER" id="PTHR30572:SF4">
    <property type="entry name" value="ABC TRANSPORTER PERMEASE YTRF"/>
    <property type="match status" value="1"/>
</dbReference>
<feature type="domain" description="ABC3 transporter permease C-terminal" evidence="8">
    <location>
        <begin position="263"/>
        <end position="381"/>
    </location>
</feature>
<feature type="domain" description="MacB-like periplasmic core" evidence="9">
    <location>
        <begin position="13"/>
        <end position="221"/>
    </location>
</feature>
<evidence type="ECO:0000256" key="5">
    <source>
        <dbReference type="ARBA" id="ARBA00023136"/>
    </source>
</evidence>
<comment type="subcellular location">
    <subcellularLocation>
        <location evidence="1">Cell membrane</location>
        <topology evidence="1">Multi-pass membrane protein</topology>
    </subcellularLocation>
</comment>
<evidence type="ECO:0000259" key="8">
    <source>
        <dbReference type="Pfam" id="PF02687"/>
    </source>
</evidence>
<feature type="transmembrane region" description="Helical" evidence="7">
    <location>
        <begin position="405"/>
        <end position="425"/>
    </location>
</feature>
<proteinExistence type="inferred from homology"/>
<feature type="transmembrane region" description="Helical" evidence="7">
    <location>
        <begin position="12"/>
        <end position="37"/>
    </location>
</feature>